<comment type="caution">
    <text evidence="9">The sequence shown here is derived from an EMBL/GenBank/DDBJ whole genome shotgun (WGS) entry which is preliminary data.</text>
</comment>
<dbReference type="GO" id="GO:0003333">
    <property type="term" value="P:amino acid transmembrane transport"/>
    <property type="evidence" value="ECO:0007669"/>
    <property type="project" value="InterPro"/>
</dbReference>
<evidence type="ECO:0000256" key="5">
    <source>
        <dbReference type="ARBA" id="ARBA00022692"/>
    </source>
</evidence>
<keyword evidence="6 8" id="KW-1133">Transmembrane helix</keyword>
<dbReference type="PANTHER" id="PTHR32195">
    <property type="entry name" value="OS07G0662800 PROTEIN"/>
    <property type="match status" value="1"/>
</dbReference>
<feature type="transmembrane region" description="Helical" evidence="8">
    <location>
        <begin position="161"/>
        <end position="182"/>
    </location>
</feature>
<dbReference type="Gene3D" id="1.20.1740.10">
    <property type="entry name" value="Amino acid/polyamine transporter I"/>
    <property type="match status" value="1"/>
</dbReference>
<reference evidence="10" key="1">
    <citation type="submission" date="2017-09" db="EMBL/GenBank/DDBJ databases">
        <title>Depth-based differentiation of microbial function through sediment-hosted aquifers and enrichment of novel symbionts in the deep terrestrial subsurface.</title>
        <authorList>
            <person name="Probst A.J."/>
            <person name="Ladd B."/>
            <person name="Jarett J.K."/>
            <person name="Geller-Mcgrath D.E."/>
            <person name="Sieber C.M.K."/>
            <person name="Emerson J.B."/>
            <person name="Anantharaman K."/>
            <person name="Thomas B.C."/>
            <person name="Malmstrom R."/>
            <person name="Stieglmeier M."/>
            <person name="Klingl A."/>
            <person name="Woyke T."/>
            <person name="Ryan C.M."/>
            <person name="Banfield J.F."/>
        </authorList>
    </citation>
    <scope>NUCLEOTIDE SEQUENCE [LARGE SCALE GENOMIC DNA]</scope>
</reference>
<evidence type="ECO:0000256" key="2">
    <source>
        <dbReference type="ARBA" id="ARBA00022448"/>
    </source>
</evidence>
<keyword evidence="5 8" id="KW-0812">Transmembrane</keyword>
<feature type="transmembrane region" description="Helical" evidence="8">
    <location>
        <begin position="374"/>
        <end position="394"/>
    </location>
</feature>
<sequence length="398" mass="43658">MYLFFKKNREEELSIVQHNGIFKKRINLFQAVALIVTFTVGAGIFSLPYAISKVGLLVGIIYLVLFGILIMGMNLMLGQVADQAGDNMQLVGLAKKYLGKKGEFMMTLLFYFMSFGVLVIYLIGEGDALSALLPGTAFMWSMIFFVVGSLLVLAGIRAIKVVSFILSLSILAIILLIIWTSAPHIDYQNYVYNDFSNLFLPFGVILFAYSSLTSIPEAHSLLKNKSKDFKKSIIISSSIVITAYVLFVVAVLGVTGVNTSEIATIALGQKVGPVVYLLGNIFAILTMGTGFLMSGMALKDSLRWDYKISSFLAVSITLLVPLVLFVLGVRQFIVAIGIVGGVIVSSQMLLAVLIYWRAKCMGHLNGDKYQMHHILLLIIPLTLVLTIGTVYSVVKLFL</sequence>
<feature type="transmembrane region" description="Helical" evidence="8">
    <location>
        <begin position="28"/>
        <end position="51"/>
    </location>
</feature>
<keyword evidence="3" id="KW-1003">Cell membrane</keyword>
<evidence type="ECO:0000256" key="4">
    <source>
        <dbReference type="ARBA" id="ARBA00022519"/>
    </source>
</evidence>
<evidence type="ECO:0000256" key="7">
    <source>
        <dbReference type="ARBA" id="ARBA00023136"/>
    </source>
</evidence>
<gene>
    <name evidence="9" type="ORF">COU28_04520</name>
</gene>
<dbReference type="PANTHER" id="PTHR32195:SF26">
    <property type="entry name" value="TRYPTOPHAN OR TYROSINE TRANSPORTER PROTEIN"/>
    <property type="match status" value="1"/>
</dbReference>
<dbReference type="Proteomes" id="UP000230852">
    <property type="component" value="Unassembled WGS sequence"/>
</dbReference>
<feature type="transmembrane region" description="Helical" evidence="8">
    <location>
        <begin position="310"/>
        <end position="327"/>
    </location>
</feature>
<evidence type="ECO:0000313" key="9">
    <source>
        <dbReference type="EMBL" id="PIR77906.1"/>
    </source>
</evidence>
<keyword evidence="2" id="KW-0813">Transport</keyword>
<name>A0A2H0TXE1_9BACT</name>
<dbReference type="Pfam" id="PF03222">
    <property type="entry name" value="Trp_Tyr_perm"/>
    <property type="match status" value="1"/>
</dbReference>
<evidence type="ECO:0000256" key="1">
    <source>
        <dbReference type="ARBA" id="ARBA00004429"/>
    </source>
</evidence>
<dbReference type="AlphaFoldDB" id="A0A2H0TXE1"/>
<evidence type="ECO:0000256" key="8">
    <source>
        <dbReference type="SAM" id="Phobius"/>
    </source>
</evidence>
<dbReference type="EMBL" id="PFBU01000086">
    <property type="protein sequence ID" value="PIR77906.1"/>
    <property type="molecule type" value="Genomic_DNA"/>
</dbReference>
<proteinExistence type="predicted"/>
<dbReference type="GO" id="GO:0005886">
    <property type="term" value="C:plasma membrane"/>
    <property type="evidence" value="ECO:0007669"/>
    <property type="project" value="UniProtKB-SubCell"/>
</dbReference>
<accession>A0A2H0TXE1</accession>
<evidence type="ECO:0000256" key="6">
    <source>
        <dbReference type="ARBA" id="ARBA00022989"/>
    </source>
</evidence>
<feature type="transmembrane region" description="Helical" evidence="8">
    <location>
        <begin position="274"/>
        <end position="298"/>
    </location>
</feature>
<comment type="subcellular location">
    <subcellularLocation>
        <location evidence="1">Cell inner membrane</location>
        <topology evidence="1">Multi-pass membrane protein</topology>
    </subcellularLocation>
</comment>
<feature type="transmembrane region" description="Helical" evidence="8">
    <location>
        <begin position="104"/>
        <end position="123"/>
    </location>
</feature>
<evidence type="ECO:0000313" key="10">
    <source>
        <dbReference type="Proteomes" id="UP000230852"/>
    </source>
</evidence>
<organism evidence="9 10">
    <name type="scientific">Candidatus Magasanikbacteria bacterium CG10_big_fil_rev_8_21_14_0_10_36_16</name>
    <dbReference type="NCBI Taxonomy" id="1974645"/>
    <lineage>
        <taxon>Bacteria</taxon>
        <taxon>Candidatus Magasanikiibacteriota</taxon>
    </lineage>
</organism>
<keyword evidence="4" id="KW-0997">Cell inner membrane</keyword>
<feature type="transmembrane region" description="Helical" evidence="8">
    <location>
        <begin position="129"/>
        <end position="154"/>
    </location>
</feature>
<keyword evidence="7 8" id="KW-0472">Membrane</keyword>
<feature type="transmembrane region" description="Helical" evidence="8">
    <location>
        <begin position="194"/>
        <end position="212"/>
    </location>
</feature>
<feature type="transmembrane region" description="Helical" evidence="8">
    <location>
        <begin position="233"/>
        <end position="254"/>
    </location>
</feature>
<evidence type="ECO:0000256" key="3">
    <source>
        <dbReference type="ARBA" id="ARBA00022475"/>
    </source>
</evidence>
<evidence type="ECO:0008006" key="11">
    <source>
        <dbReference type="Google" id="ProtNLM"/>
    </source>
</evidence>
<feature type="transmembrane region" description="Helical" evidence="8">
    <location>
        <begin position="57"/>
        <end position="77"/>
    </location>
</feature>
<protein>
    <recommendedName>
        <fullName evidence="11">Amino acid transporter transmembrane domain-containing protein</fullName>
    </recommendedName>
</protein>
<feature type="transmembrane region" description="Helical" evidence="8">
    <location>
        <begin position="333"/>
        <end position="354"/>
    </location>
</feature>
<dbReference type="InterPro" id="IPR018227">
    <property type="entry name" value="Amino_acid_transport_2"/>
</dbReference>